<dbReference type="InterPro" id="IPR006527">
    <property type="entry name" value="F-box-assoc_dom_typ1"/>
</dbReference>
<dbReference type="PANTHER" id="PTHR31672">
    <property type="entry name" value="BNACNNG10540D PROTEIN"/>
    <property type="match status" value="1"/>
</dbReference>
<dbReference type="InterPro" id="IPR050796">
    <property type="entry name" value="SCF_F-box_component"/>
</dbReference>
<dbReference type="InterPro" id="IPR011043">
    <property type="entry name" value="Gal_Oxase/kelch_b-propeller"/>
</dbReference>
<keyword evidence="2" id="KW-1185">Reference proteome</keyword>
<dbReference type="Proteomes" id="UP000694918">
    <property type="component" value="Unplaced"/>
</dbReference>
<dbReference type="InterPro" id="IPR017451">
    <property type="entry name" value="F-box-assoc_interact_dom"/>
</dbReference>
<evidence type="ECO:0000259" key="1">
    <source>
        <dbReference type="Pfam" id="PF07734"/>
    </source>
</evidence>
<dbReference type="NCBIfam" id="TIGR01640">
    <property type="entry name" value="F_box_assoc_1"/>
    <property type="match status" value="1"/>
</dbReference>
<sequence length="194" mass="22045">MEFVPETNLPATANIELMNSCNGLLCLSGGEFRNVIHVCNPILCEHIEIHVDDQKTCLYGNYFVLGCSATGNQYKVLWTFYQNDRHKYPKAEIYTIKTGHWRSVANGFSIGGLDFNTSLHGCIHWARNETSLECICSFDFESEQFKRLPAPSICDGNLDGFIRLGVLKDCLSVTVRKWDAPYEIYVWVVNEYGV</sequence>
<dbReference type="GeneID" id="105139183"/>
<dbReference type="AlphaFoldDB" id="A0AAJ6Y652"/>
<gene>
    <name evidence="3" type="primary">LOC105139183</name>
</gene>
<dbReference type="Pfam" id="PF07734">
    <property type="entry name" value="FBA_1"/>
    <property type="match status" value="1"/>
</dbReference>
<protein>
    <submittedName>
        <fullName evidence="3">F-box protein At3g10430</fullName>
    </submittedName>
</protein>
<dbReference type="SUPFAM" id="SSF50965">
    <property type="entry name" value="Galactose oxidase, central domain"/>
    <property type="match status" value="1"/>
</dbReference>
<organism evidence="2 3">
    <name type="scientific">Populus euphratica</name>
    <name type="common">Euphrates poplar</name>
    <dbReference type="NCBI Taxonomy" id="75702"/>
    <lineage>
        <taxon>Eukaryota</taxon>
        <taxon>Viridiplantae</taxon>
        <taxon>Streptophyta</taxon>
        <taxon>Embryophyta</taxon>
        <taxon>Tracheophyta</taxon>
        <taxon>Spermatophyta</taxon>
        <taxon>Magnoliopsida</taxon>
        <taxon>eudicotyledons</taxon>
        <taxon>Gunneridae</taxon>
        <taxon>Pentapetalae</taxon>
        <taxon>rosids</taxon>
        <taxon>fabids</taxon>
        <taxon>Malpighiales</taxon>
        <taxon>Salicaceae</taxon>
        <taxon>Saliceae</taxon>
        <taxon>Populus</taxon>
    </lineage>
</organism>
<name>A0AAJ6Y652_POPEU</name>
<dbReference type="PANTHER" id="PTHR31672:SF13">
    <property type="entry name" value="F-BOX PROTEIN CPR30-LIKE"/>
    <property type="match status" value="1"/>
</dbReference>
<accession>A0AAJ6Y652</accession>
<evidence type="ECO:0000313" key="3">
    <source>
        <dbReference type="RefSeq" id="XP_011043844.1"/>
    </source>
</evidence>
<proteinExistence type="predicted"/>
<dbReference type="RefSeq" id="XP_011043844.1">
    <property type="nucleotide sequence ID" value="XM_011045542.1"/>
</dbReference>
<feature type="domain" description="F-box associated beta-propeller type 1" evidence="1">
    <location>
        <begin position="12"/>
        <end position="192"/>
    </location>
</feature>
<reference evidence="3" key="1">
    <citation type="submission" date="2025-08" db="UniProtKB">
        <authorList>
            <consortium name="RefSeq"/>
        </authorList>
    </citation>
    <scope>IDENTIFICATION</scope>
</reference>
<dbReference type="KEGG" id="peu:105139183"/>
<evidence type="ECO:0000313" key="2">
    <source>
        <dbReference type="Proteomes" id="UP000694918"/>
    </source>
</evidence>